<sequence length="92" mass="11021">MTDNQIEILRIHELDARLSIGCAFLILHYYITYIERCKAAQFALDDNPDVGKFQYYLKLRSRHKKSIRELLSLEDKDVITIKERTYYFMDQA</sequence>
<dbReference type="AlphaFoldDB" id="A0A8J2HH94"/>
<proteinExistence type="predicted"/>
<name>A0A8J2HH94_COTCN</name>
<keyword evidence="2" id="KW-1185">Reference proteome</keyword>
<accession>A0A8J2HH94</accession>
<dbReference type="EMBL" id="CAJNRD030001121">
    <property type="protein sequence ID" value="CAG5095219.1"/>
    <property type="molecule type" value="Genomic_DNA"/>
</dbReference>
<evidence type="ECO:0000313" key="2">
    <source>
        <dbReference type="Proteomes" id="UP000786811"/>
    </source>
</evidence>
<protein>
    <submittedName>
        <fullName evidence="1">Uncharacterized protein</fullName>
    </submittedName>
</protein>
<reference evidence="1" key="1">
    <citation type="submission" date="2021-04" db="EMBL/GenBank/DDBJ databases">
        <authorList>
            <person name="Chebbi M.A.C M."/>
        </authorList>
    </citation>
    <scope>NUCLEOTIDE SEQUENCE</scope>
</reference>
<comment type="caution">
    <text evidence="1">The sequence shown here is derived from an EMBL/GenBank/DDBJ whole genome shotgun (WGS) entry which is preliminary data.</text>
</comment>
<gene>
    <name evidence="1" type="ORF">HICCMSTLAB_LOCUS7600</name>
</gene>
<organism evidence="1 2">
    <name type="scientific">Cotesia congregata</name>
    <name type="common">Parasitoid wasp</name>
    <name type="synonym">Apanteles congregatus</name>
    <dbReference type="NCBI Taxonomy" id="51543"/>
    <lineage>
        <taxon>Eukaryota</taxon>
        <taxon>Metazoa</taxon>
        <taxon>Ecdysozoa</taxon>
        <taxon>Arthropoda</taxon>
        <taxon>Hexapoda</taxon>
        <taxon>Insecta</taxon>
        <taxon>Pterygota</taxon>
        <taxon>Neoptera</taxon>
        <taxon>Endopterygota</taxon>
        <taxon>Hymenoptera</taxon>
        <taxon>Apocrita</taxon>
        <taxon>Ichneumonoidea</taxon>
        <taxon>Braconidae</taxon>
        <taxon>Microgastrinae</taxon>
        <taxon>Cotesia</taxon>
    </lineage>
</organism>
<dbReference type="Proteomes" id="UP000786811">
    <property type="component" value="Unassembled WGS sequence"/>
</dbReference>
<evidence type="ECO:0000313" key="1">
    <source>
        <dbReference type="EMBL" id="CAG5095219.1"/>
    </source>
</evidence>